<dbReference type="PANTHER" id="PTHR16206">
    <property type="entry name" value="DEP DOMAIN-CONTAINING"/>
    <property type="match status" value="1"/>
</dbReference>
<dbReference type="Gene3D" id="1.10.555.10">
    <property type="entry name" value="Rho GTPase activation protein"/>
    <property type="match status" value="1"/>
</dbReference>
<reference evidence="3" key="2">
    <citation type="submission" date="2020-11" db="EMBL/GenBank/DDBJ databases">
        <authorList>
            <person name="McCartney M.A."/>
            <person name="Auch B."/>
            <person name="Kono T."/>
            <person name="Mallez S."/>
            <person name="Becker A."/>
            <person name="Gohl D.M."/>
            <person name="Silverstein K.A.T."/>
            <person name="Koren S."/>
            <person name="Bechman K.B."/>
            <person name="Herman A."/>
            <person name="Abrahante J.E."/>
            <person name="Garbe J."/>
        </authorList>
    </citation>
    <scope>NUCLEOTIDE SEQUENCE</scope>
    <source>
        <strain evidence="3">Duluth1</strain>
        <tissue evidence="3">Whole animal</tissue>
    </source>
</reference>
<evidence type="ECO:0000256" key="1">
    <source>
        <dbReference type="SAM" id="MobiDB-lite"/>
    </source>
</evidence>
<dbReference type="Proteomes" id="UP000828390">
    <property type="component" value="Unassembled WGS sequence"/>
</dbReference>
<name>A0A9D4HU49_DREPO</name>
<reference evidence="3" key="1">
    <citation type="journal article" date="2019" name="bioRxiv">
        <title>The Genome of the Zebra Mussel, Dreissena polymorpha: A Resource for Invasive Species Research.</title>
        <authorList>
            <person name="McCartney M.A."/>
            <person name="Auch B."/>
            <person name="Kono T."/>
            <person name="Mallez S."/>
            <person name="Zhang Y."/>
            <person name="Obille A."/>
            <person name="Becker A."/>
            <person name="Abrahante J.E."/>
            <person name="Garbe J."/>
            <person name="Badalamenti J.P."/>
            <person name="Herman A."/>
            <person name="Mangelson H."/>
            <person name="Liachko I."/>
            <person name="Sullivan S."/>
            <person name="Sone E.D."/>
            <person name="Koren S."/>
            <person name="Silverstein K.A.T."/>
            <person name="Beckman K.B."/>
            <person name="Gohl D.M."/>
        </authorList>
    </citation>
    <scope>NUCLEOTIDE SEQUENCE</scope>
    <source>
        <strain evidence="3">Duluth1</strain>
        <tissue evidence="3">Whole animal</tissue>
    </source>
</reference>
<dbReference type="SUPFAM" id="SSF46785">
    <property type="entry name" value="Winged helix' DNA-binding domain"/>
    <property type="match status" value="1"/>
</dbReference>
<dbReference type="PANTHER" id="PTHR16206:SF4">
    <property type="entry name" value="PROTEIN LET-99"/>
    <property type="match status" value="1"/>
</dbReference>
<dbReference type="InterPro" id="IPR036388">
    <property type="entry name" value="WH-like_DNA-bd_sf"/>
</dbReference>
<dbReference type="SMART" id="SM00049">
    <property type="entry name" value="DEP"/>
    <property type="match status" value="1"/>
</dbReference>
<feature type="domain" description="DEP" evidence="2">
    <location>
        <begin position="23"/>
        <end position="108"/>
    </location>
</feature>
<keyword evidence="4" id="KW-1185">Reference proteome</keyword>
<protein>
    <recommendedName>
        <fullName evidence="2">DEP domain-containing protein</fullName>
    </recommendedName>
</protein>
<feature type="region of interest" description="Disordered" evidence="1">
    <location>
        <begin position="478"/>
        <end position="504"/>
    </location>
</feature>
<dbReference type="InterPro" id="IPR008936">
    <property type="entry name" value="Rho_GTPase_activation_prot"/>
</dbReference>
<gene>
    <name evidence="3" type="ORF">DPMN_056993</name>
</gene>
<dbReference type="EMBL" id="JAIWYP010000012">
    <property type="protein sequence ID" value="KAH3730990.1"/>
    <property type="molecule type" value="Genomic_DNA"/>
</dbReference>
<feature type="region of interest" description="Disordered" evidence="1">
    <location>
        <begin position="528"/>
        <end position="575"/>
    </location>
</feature>
<dbReference type="Pfam" id="PF00610">
    <property type="entry name" value="DEP"/>
    <property type="match status" value="1"/>
</dbReference>
<dbReference type="GO" id="GO:0035556">
    <property type="term" value="P:intracellular signal transduction"/>
    <property type="evidence" value="ECO:0007669"/>
    <property type="project" value="InterPro"/>
</dbReference>
<evidence type="ECO:0000259" key="2">
    <source>
        <dbReference type="PROSITE" id="PS50186"/>
    </source>
</evidence>
<dbReference type="PROSITE" id="PS50186">
    <property type="entry name" value="DEP"/>
    <property type="match status" value="1"/>
</dbReference>
<dbReference type="InterPro" id="IPR036390">
    <property type="entry name" value="WH_DNA-bd_sf"/>
</dbReference>
<sequence>MGEHITAGPYRATLLWNSLIRSFRNGIELGRHRRYMKTYDECFVASDAVEWMHQYLTENPNFGTDVSRAQAVQLLKKLHKSRLFEDVRGPKHNRGEFTDSSRLFRLTLASPSKSIRTPIALRNNLKLANLRRHTEEKTSHAEPVKLDFDRMSSLPSLHDNKTTLPECHFVTKPLTAQEIEEQWKLLTFESLEKILGVQGLDDIIEPRYVSGRNIMHNCLYINKSGVVTNIDPKDQLPHWALSAMKCLAYWPDKTDENLPNYPGFEKDVFRVVKDYFCGLKEPLMTYNMYEVITNVFECQDASEGYSSATNILDLSPIHPVHENSRTSPNGDGLPLTRFETAFGPDNQTVTRVFYGDGIATDYNHEDSRNQSHHTPVETHFESDISPSSTGSSFFRKTSLRHSMHNLFNRGPSIRDRKSKKDKNSARRCSTGYGLNDDSSYGCTVGVYSRSSSDSSSYDTPVSRLPAVNRTESCTAGYVDRSEKYRSKPPIHNRPPSFDALYPESKYPKTHEPVIDASKRPSFFKRKKSLSTASLHAPHRKSVVERPDPGIKNLSSVSDGSSKGGPGGKEVGNGRSLSLSDLVGAAPPIENELQKQCQGRIRESDDSLTMDDCTERIVKALQLVCLLLPPANRRRLHLLLRLINKMATNDKLVLDKTQPLRLFLLETFSRAVLCCHDEGEMDDQLVIQLVAFLMDHYVDVFAVPIDLKTGVEARITKLQRTKIRYASEDPATLHYCQKVSLDEYENQRLTASQQALATLLEEIIQDNSMSSKEKKKRLKQFQKMHPDIYLRRFPCSLSEPDLYPSQPRIKPPLLAKPLLKLKGLRL</sequence>
<dbReference type="Gene3D" id="1.10.10.10">
    <property type="entry name" value="Winged helix-like DNA-binding domain superfamily/Winged helix DNA-binding domain"/>
    <property type="match status" value="1"/>
</dbReference>
<evidence type="ECO:0000313" key="3">
    <source>
        <dbReference type="EMBL" id="KAH3730990.1"/>
    </source>
</evidence>
<feature type="compositionally biased region" description="Gly residues" evidence="1">
    <location>
        <begin position="561"/>
        <end position="570"/>
    </location>
</feature>
<proteinExistence type="predicted"/>
<dbReference type="AlphaFoldDB" id="A0A9D4HU49"/>
<organism evidence="3 4">
    <name type="scientific">Dreissena polymorpha</name>
    <name type="common">Zebra mussel</name>
    <name type="synonym">Mytilus polymorpha</name>
    <dbReference type="NCBI Taxonomy" id="45954"/>
    <lineage>
        <taxon>Eukaryota</taxon>
        <taxon>Metazoa</taxon>
        <taxon>Spiralia</taxon>
        <taxon>Lophotrochozoa</taxon>
        <taxon>Mollusca</taxon>
        <taxon>Bivalvia</taxon>
        <taxon>Autobranchia</taxon>
        <taxon>Heteroconchia</taxon>
        <taxon>Euheterodonta</taxon>
        <taxon>Imparidentia</taxon>
        <taxon>Neoheterodontei</taxon>
        <taxon>Myida</taxon>
        <taxon>Dreissenoidea</taxon>
        <taxon>Dreissenidae</taxon>
        <taxon>Dreissena</taxon>
    </lineage>
</organism>
<evidence type="ECO:0000313" key="4">
    <source>
        <dbReference type="Proteomes" id="UP000828390"/>
    </source>
</evidence>
<dbReference type="SUPFAM" id="SSF48350">
    <property type="entry name" value="GTPase activation domain, GAP"/>
    <property type="match status" value="1"/>
</dbReference>
<comment type="caution">
    <text evidence="3">The sequence shown here is derived from an EMBL/GenBank/DDBJ whole genome shotgun (WGS) entry which is preliminary data.</text>
</comment>
<feature type="region of interest" description="Disordered" evidence="1">
    <location>
        <begin position="404"/>
        <end position="430"/>
    </location>
</feature>
<accession>A0A9D4HU49</accession>
<dbReference type="InterPro" id="IPR000591">
    <property type="entry name" value="DEP_dom"/>
</dbReference>